<protein>
    <recommendedName>
        <fullName evidence="6">Prolyl endopeptidase</fullName>
        <ecNumber evidence="6">3.4.21.-</ecNumber>
    </recommendedName>
</protein>
<keyword evidence="3 6" id="KW-0645">Protease</keyword>
<dbReference type="PRINTS" id="PR00862">
    <property type="entry name" value="PROLIGOPTASE"/>
</dbReference>
<dbReference type="InterPro" id="IPR023302">
    <property type="entry name" value="Pept_S9A_N"/>
</dbReference>
<keyword evidence="4 6" id="KW-0378">Hydrolase</keyword>
<dbReference type="GO" id="GO:0006508">
    <property type="term" value="P:proteolysis"/>
    <property type="evidence" value="ECO:0007669"/>
    <property type="project" value="UniProtKB-KW"/>
</dbReference>
<evidence type="ECO:0000259" key="7">
    <source>
        <dbReference type="Pfam" id="PF00326"/>
    </source>
</evidence>
<comment type="similarity">
    <text evidence="2 6">Belongs to the peptidase S9A family.</text>
</comment>
<evidence type="ECO:0000259" key="8">
    <source>
        <dbReference type="Pfam" id="PF02897"/>
    </source>
</evidence>
<dbReference type="GO" id="GO:0070012">
    <property type="term" value="F:oligopeptidase activity"/>
    <property type="evidence" value="ECO:0007669"/>
    <property type="project" value="TreeGrafter"/>
</dbReference>
<evidence type="ECO:0000256" key="5">
    <source>
        <dbReference type="ARBA" id="ARBA00022825"/>
    </source>
</evidence>
<dbReference type="PANTHER" id="PTHR42881:SF2">
    <property type="entry name" value="PROLYL ENDOPEPTIDASE"/>
    <property type="match status" value="1"/>
</dbReference>
<evidence type="ECO:0000313" key="9">
    <source>
        <dbReference type="EMBL" id="KAK5049359.1"/>
    </source>
</evidence>
<evidence type="ECO:0000256" key="2">
    <source>
        <dbReference type="ARBA" id="ARBA00005228"/>
    </source>
</evidence>
<dbReference type="SUPFAM" id="SSF50993">
    <property type="entry name" value="Peptidase/esterase 'gauge' domain"/>
    <property type="match status" value="1"/>
</dbReference>
<dbReference type="InterPro" id="IPR001375">
    <property type="entry name" value="Peptidase_S9_cat"/>
</dbReference>
<dbReference type="AlphaFoldDB" id="A0AAV9N6I4"/>
<evidence type="ECO:0000256" key="1">
    <source>
        <dbReference type="ARBA" id="ARBA00001070"/>
    </source>
</evidence>
<dbReference type="PANTHER" id="PTHR42881">
    <property type="entry name" value="PROLYL ENDOPEPTIDASE"/>
    <property type="match status" value="1"/>
</dbReference>
<dbReference type="Pfam" id="PF00326">
    <property type="entry name" value="Peptidase_S9"/>
    <property type="match status" value="1"/>
</dbReference>
<proteinExistence type="inferred from homology"/>
<comment type="catalytic activity">
    <reaction evidence="1">
        <text>Hydrolysis of Pro-|-Xaa &gt;&gt; Ala-|-Xaa in oligopeptides.</text>
        <dbReference type="EC" id="3.4.21.26"/>
    </reaction>
</comment>
<dbReference type="GeneID" id="89972466"/>
<dbReference type="SUPFAM" id="SSF53474">
    <property type="entry name" value="alpha/beta-Hydrolases"/>
    <property type="match status" value="1"/>
</dbReference>
<dbReference type="GO" id="GO:0005829">
    <property type="term" value="C:cytosol"/>
    <property type="evidence" value="ECO:0007669"/>
    <property type="project" value="TreeGrafter"/>
</dbReference>
<sequence>MADLKIPLARRSSTIGTFVSAQNGTVTVPNPYDWLEDTTSAETVSFIEAQNAAFASYLDDETLGPAKQRLASSMAAMGKLTIFPGVPQSLGDENGEYIIRTMGRGREFGVSYRVGKAALLGKSTATNAQTDQNGIQSPKIFYDEATYSSILTASSLSPSGSFWAFTTSDSGSDWGIIRVKDTHNGKILPDEVRGTKFASKNCSTIPWLRDRGFFYTYYPNGRPHRNRDVVKAVPPQLRFHILGTEQAVDEVVYEDVNHPGYSIKASMSMDARTVFLEVYDQGRGCQIWYASIDIDGLNKSVGAAPNENKKLGLKFHGLVSDRFDTELEYIGSSPDDSSVHFFWTTESNGKVVAYSPHDKDKGMPLREIIGPREHETLKFARLLSDGDILTVRSVDVRDQIQIFSSRTGASLTTVSGDKLPMWTILDVSFDPSTHTLFLLESAFTHPPQLWYTRVSPSVAATVGDREGRVATAVGDFKLLSLFLEDKSFNQHSSVKAATATISPPQSLSTTQMFYHSTDLTTIPMFLTSLSPRTSNPSPTPYLGPVLLYIYGAFGLTVIPHFRSDFITFLRVFRGSTLAVANIRGGGEYGTEWHHAAQKLRRQRLFDDVICAAEQLHRNANSRSGTAVRRKVILMGESMGGLNAASVMTQRPDLFDAVLLNAGVLDVLNRKRMAGTDRGVQEIGDVNEGVESDFIRSWTPLERILSLPKDEAKGEVEKIVYPPVLLTAGDEDDLVKPSHSLKMAAALQYHQHRDRAADRGTPAATHVRIIKNLGHGGNISAKQKAVVSVERWLWVKKTLGLEVDVDSNRD</sequence>
<dbReference type="InterPro" id="IPR002470">
    <property type="entry name" value="Peptidase_S9A"/>
</dbReference>
<dbReference type="RefSeq" id="XP_064704404.1">
    <property type="nucleotide sequence ID" value="XM_064847865.1"/>
</dbReference>
<dbReference type="InterPro" id="IPR051167">
    <property type="entry name" value="Prolyl_oligopep/macrocyclase"/>
</dbReference>
<dbReference type="EMBL" id="JAVRRD010000019">
    <property type="protein sequence ID" value="KAK5049359.1"/>
    <property type="molecule type" value="Genomic_DNA"/>
</dbReference>
<organism evidence="9 10">
    <name type="scientific">Exophiala bonariae</name>
    <dbReference type="NCBI Taxonomy" id="1690606"/>
    <lineage>
        <taxon>Eukaryota</taxon>
        <taxon>Fungi</taxon>
        <taxon>Dikarya</taxon>
        <taxon>Ascomycota</taxon>
        <taxon>Pezizomycotina</taxon>
        <taxon>Eurotiomycetes</taxon>
        <taxon>Chaetothyriomycetidae</taxon>
        <taxon>Chaetothyriales</taxon>
        <taxon>Herpotrichiellaceae</taxon>
        <taxon>Exophiala</taxon>
    </lineage>
</organism>
<gene>
    <name evidence="9" type="ORF">LTR84_004288</name>
</gene>
<feature type="domain" description="Peptidase S9 prolyl oligopeptidase catalytic" evidence="7">
    <location>
        <begin position="570"/>
        <end position="799"/>
    </location>
</feature>
<dbReference type="Gene3D" id="3.40.50.1820">
    <property type="entry name" value="alpha/beta hydrolase"/>
    <property type="match status" value="2"/>
</dbReference>
<keyword evidence="5 6" id="KW-0720">Serine protease</keyword>
<keyword evidence="10" id="KW-1185">Reference proteome</keyword>
<feature type="domain" description="Peptidase S9A N-terminal" evidence="8">
    <location>
        <begin position="27"/>
        <end position="452"/>
    </location>
</feature>
<evidence type="ECO:0000256" key="3">
    <source>
        <dbReference type="ARBA" id="ARBA00022670"/>
    </source>
</evidence>
<dbReference type="GO" id="GO:0004252">
    <property type="term" value="F:serine-type endopeptidase activity"/>
    <property type="evidence" value="ECO:0007669"/>
    <property type="project" value="UniProtKB-UniRule"/>
</dbReference>
<accession>A0AAV9N6I4</accession>
<evidence type="ECO:0000256" key="6">
    <source>
        <dbReference type="RuleBase" id="RU368024"/>
    </source>
</evidence>
<dbReference type="InterPro" id="IPR029058">
    <property type="entry name" value="AB_hydrolase_fold"/>
</dbReference>
<dbReference type="Gene3D" id="2.130.10.120">
    <property type="entry name" value="Prolyl oligopeptidase, N-terminal domain"/>
    <property type="match status" value="1"/>
</dbReference>
<dbReference type="EC" id="3.4.21.-" evidence="6"/>
<evidence type="ECO:0000256" key="4">
    <source>
        <dbReference type="ARBA" id="ARBA00022801"/>
    </source>
</evidence>
<comment type="caution">
    <text evidence="9">The sequence shown here is derived from an EMBL/GenBank/DDBJ whole genome shotgun (WGS) entry which is preliminary data.</text>
</comment>
<dbReference type="Pfam" id="PF02897">
    <property type="entry name" value="Peptidase_S9_N"/>
    <property type="match status" value="1"/>
</dbReference>
<reference evidence="9 10" key="1">
    <citation type="submission" date="2023-08" db="EMBL/GenBank/DDBJ databases">
        <title>Black Yeasts Isolated from many extreme environments.</title>
        <authorList>
            <person name="Coleine C."/>
            <person name="Stajich J.E."/>
            <person name="Selbmann L."/>
        </authorList>
    </citation>
    <scope>NUCLEOTIDE SEQUENCE [LARGE SCALE GENOMIC DNA]</scope>
    <source>
        <strain evidence="9 10">CCFEE 5792</strain>
    </source>
</reference>
<name>A0AAV9N6I4_9EURO</name>
<evidence type="ECO:0000313" key="10">
    <source>
        <dbReference type="Proteomes" id="UP001358417"/>
    </source>
</evidence>
<dbReference type="Proteomes" id="UP001358417">
    <property type="component" value="Unassembled WGS sequence"/>
</dbReference>